<keyword evidence="3" id="KW-1185">Reference proteome</keyword>
<keyword evidence="1" id="KW-0812">Transmembrane</keyword>
<protein>
    <submittedName>
        <fullName evidence="2">Uncharacterized protein</fullName>
    </submittedName>
</protein>
<dbReference type="HOGENOM" id="CLU_3143963_0_0_1"/>
<evidence type="ECO:0000313" key="2">
    <source>
        <dbReference type="EMBL" id="ERS99480.1"/>
    </source>
</evidence>
<evidence type="ECO:0000256" key="1">
    <source>
        <dbReference type="SAM" id="Phobius"/>
    </source>
</evidence>
<dbReference type="AlphaFoldDB" id="U7PYD8"/>
<keyword evidence="1" id="KW-0472">Membrane</keyword>
<organism evidence="2 3">
    <name type="scientific">Sporothrix schenckii (strain ATCC 58251 / de Perez 2211183)</name>
    <name type="common">Rose-picker's disease fungus</name>
    <dbReference type="NCBI Taxonomy" id="1391915"/>
    <lineage>
        <taxon>Eukaryota</taxon>
        <taxon>Fungi</taxon>
        <taxon>Dikarya</taxon>
        <taxon>Ascomycota</taxon>
        <taxon>Pezizomycotina</taxon>
        <taxon>Sordariomycetes</taxon>
        <taxon>Sordariomycetidae</taxon>
        <taxon>Ophiostomatales</taxon>
        <taxon>Ophiostomataceae</taxon>
        <taxon>Sporothrix</taxon>
    </lineage>
</organism>
<gene>
    <name evidence="2" type="ORF">HMPREF1624_04680</name>
</gene>
<feature type="transmembrane region" description="Helical" evidence="1">
    <location>
        <begin position="28"/>
        <end position="48"/>
    </location>
</feature>
<dbReference type="EMBL" id="KI440845">
    <property type="protein sequence ID" value="ERS99480.1"/>
    <property type="molecule type" value="Genomic_DNA"/>
</dbReference>
<evidence type="ECO:0000313" key="3">
    <source>
        <dbReference type="Proteomes" id="UP000018087"/>
    </source>
</evidence>
<dbReference type="Proteomes" id="UP000018087">
    <property type="component" value="Unassembled WGS sequence"/>
</dbReference>
<name>U7PYD8_SPOS1</name>
<reference evidence="3" key="1">
    <citation type="journal article" date="2014" name="Genome Announc.">
        <title>Genome sequence of the pathogenic fungus Sporothrix schenckii (ATCC 58251).</title>
        <authorList>
            <person name="Cuomo C.A."/>
            <person name="Rodriguez-Del Valle N."/>
            <person name="Perez-Sanchez L."/>
            <person name="Abouelleil A."/>
            <person name="Goldberg J."/>
            <person name="Young S."/>
            <person name="Zeng Q."/>
            <person name="Birren B.W."/>
        </authorList>
    </citation>
    <scope>NUCLEOTIDE SEQUENCE [LARGE SCALE GENOMIC DNA]</scope>
    <source>
        <strain evidence="3">ATCC 58251 / de Perez 2211183</strain>
    </source>
</reference>
<proteinExistence type="predicted"/>
<keyword evidence="1" id="KW-1133">Transmembrane helix</keyword>
<sequence length="49" mass="5452">MSPHQVRIRVLEAELAECRRKGETTTQWTTILVTAALTLVILVANTLFG</sequence>
<accession>U7PYD8</accession>